<accession>A0A0D1WI91</accession>
<dbReference type="RefSeq" id="WP_043064481.1">
    <property type="nucleotide sequence ID" value="NZ_BJOA01000143.1"/>
</dbReference>
<dbReference type="STRING" id="47500.AF333_11275"/>
<gene>
    <name evidence="12" type="ORF">AF333_11275</name>
    <name evidence="13" type="ORF">SAMN04487909_11381</name>
</gene>
<keyword evidence="3" id="KW-0444">Lipid biosynthesis</keyword>
<dbReference type="EMBL" id="LGUG01000004">
    <property type="protein sequence ID" value="KON95983.1"/>
    <property type="molecule type" value="Genomic_DNA"/>
</dbReference>
<feature type="transmembrane region" description="Helical" evidence="11">
    <location>
        <begin position="12"/>
        <end position="37"/>
    </location>
</feature>
<name>A0A0D1WI91_ANEMI</name>
<keyword evidence="10" id="KW-1208">Phospholipid metabolism</keyword>
<dbReference type="Pfam" id="PF01066">
    <property type="entry name" value="CDP-OH_P_transf"/>
    <property type="match status" value="1"/>
</dbReference>
<feature type="transmembrane region" description="Helical" evidence="11">
    <location>
        <begin position="85"/>
        <end position="104"/>
    </location>
</feature>
<proteinExistence type="inferred from homology"/>
<evidence type="ECO:0000256" key="7">
    <source>
        <dbReference type="ARBA" id="ARBA00023098"/>
    </source>
</evidence>
<evidence type="ECO:0000256" key="9">
    <source>
        <dbReference type="ARBA" id="ARBA00023209"/>
    </source>
</evidence>
<keyword evidence="5 11" id="KW-0812">Transmembrane</keyword>
<feature type="transmembrane region" description="Helical" evidence="11">
    <location>
        <begin position="58"/>
        <end position="79"/>
    </location>
</feature>
<organism evidence="12 14">
    <name type="scientific">Aneurinibacillus migulanus</name>
    <name type="common">Bacillus migulanus</name>
    <dbReference type="NCBI Taxonomy" id="47500"/>
    <lineage>
        <taxon>Bacteria</taxon>
        <taxon>Bacillati</taxon>
        <taxon>Bacillota</taxon>
        <taxon>Bacilli</taxon>
        <taxon>Bacillales</taxon>
        <taxon>Paenibacillaceae</taxon>
        <taxon>Aneurinibacillus group</taxon>
        <taxon>Aneurinibacillus</taxon>
    </lineage>
</organism>
<keyword evidence="8 11" id="KW-0472">Membrane</keyword>
<dbReference type="GO" id="GO:0016020">
    <property type="term" value="C:membrane"/>
    <property type="evidence" value="ECO:0007669"/>
    <property type="project" value="UniProtKB-SubCell"/>
</dbReference>
<feature type="transmembrane region" description="Helical" evidence="11">
    <location>
        <begin position="116"/>
        <end position="134"/>
    </location>
</feature>
<dbReference type="PANTHER" id="PTHR14269">
    <property type="entry name" value="CDP-DIACYLGLYCEROL--GLYCEROL-3-PHOSPHATE 3-PHOSPHATIDYLTRANSFERASE-RELATED"/>
    <property type="match status" value="1"/>
</dbReference>
<keyword evidence="7" id="KW-0443">Lipid metabolism</keyword>
<dbReference type="GO" id="GO:0016780">
    <property type="term" value="F:phosphotransferase activity, for other substituted phosphate groups"/>
    <property type="evidence" value="ECO:0007669"/>
    <property type="project" value="InterPro"/>
</dbReference>
<evidence type="ECO:0000256" key="8">
    <source>
        <dbReference type="ARBA" id="ARBA00023136"/>
    </source>
</evidence>
<evidence type="ECO:0000313" key="13">
    <source>
        <dbReference type="EMBL" id="SDJ18829.1"/>
    </source>
</evidence>
<evidence type="ECO:0000256" key="6">
    <source>
        <dbReference type="ARBA" id="ARBA00022989"/>
    </source>
</evidence>
<evidence type="ECO:0000313" key="12">
    <source>
        <dbReference type="EMBL" id="KON95983.1"/>
    </source>
</evidence>
<evidence type="ECO:0000256" key="11">
    <source>
        <dbReference type="SAM" id="Phobius"/>
    </source>
</evidence>
<dbReference type="InterPro" id="IPR000462">
    <property type="entry name" value="CDP-OH_P_trans"/>
</dbReference>
<sequence>MIIIPLGNLVLGLYSILFVLKGEIEYAVLLLLVGLLLDSLDSYTARKLDRKSDLKKELDSLADIISFGVAPAMIMYVAVFHELHTIGVLIASIFPICGALRLAYFRTQSPSKKYVIGLPIGLANGILATFILFGPVFNKGVSMMVILALSYFMISKIKFFRVNGR</sequence>
<evidence type="ECO:0000256" key="10">
    <source>
        <dbReference type="ARBA" id="ARBA00023264"/>
    </source>
</evidence>
<keyword evidence="9" id="KW-0594">Phospholipid biosynthesis</keyword>
<evidence type="ECO:0000256" key="4">
    <source>
        <dbReference type="ARBA" id="ARBA00022679"/>
    </source>
</evidence>
<evidence type="ECO:0000256" key="3">
    <source>
        <dbReference type="ARBA" id="ARBA00022516"/>
    </source>
</evidence>
<keyword evidence="4 13" id="KW-0808">Transferase</keyword>
<evidence type="ECO:0000256" key="5">
    <source>
        <dbReference type="ARBA" id="ARBA00022692"/>
    </source>
</evidence>
<dbReference type="PANTHER" id="PTHR14269:SF61">
    <property type="entry name" value="CDP-DIACYLGLYCEROL--SERINE O-PHOSPHATIDYLTRANSFERASE"/>
    <property type="match status" value="1"/>
</dbReference>
<dbReference type="GeneID" id="42305765"/>
<dbReference type="NCBIfam" id="TIGR00473">
    <property type="entry name" value="pssA"/>
    <property type="match status" value="1"/>
</dbReference>
<dbReference type="AlphaFoldDB" id="A0A0D1WI91"/>
<keyword evidence="14" id="KW-1185">Reference proteome</keyword>
<evidence type="ECO:0000256" key="2">
    <source>
        <dbReference type="ARBA" id="ARBA00010441"/>
    </source>
</evidence>
<protein>
    <submittedName>
        <fullName evidence="13">CDP-diacylglycerol---serine O-phosphatidyltransferase</fullName>
    </submittedName>
</protein>
<dbReference type="InterPro" id="IPR043130">
    <property type="entry name" value="CDP-OH_PTrfase_TM_dom"/>
</dbReference>
<dbReference type="PATRIC" id="fig|47500.8.peg.2626"/>
<dbReference type="OrthoDB" id="9777147at2"/>
<comment type="similarity">
    <text evidence="2">Belongs to the CDP-alcohol phosphatidyltransferase class-I family.</text>
</comment>
<dbReference type="Gene3D" id="1.20.120.1760">
    <property type="match status" value="1"/>
</dbReference>
<dbReference type="EMBL" id="FNED01000013">
    <property type="protein sequence ID" value="SDJ18829.1"/>
    <property type="molecule type" value="Genomic_DNA"/>
</dbReference>
<dbReference type="InterPro" id="IPR050324">
    <property type="entry name" value="CDP-alcohol_PTase-I"/>
</dbReference>
<evidence type="ECO:0000313" key="14">
    <source>
        <dbReference type="Proteomes" id="UP000037269"/>
    </source>
</evidence>
<dbReference type="InterPro" id="IPR004533">
    <property type="entry name" value="CDP-diaglyc--ser_O-PTrfase"/>
</dbReference>
<comment type="subcellular location">
    <subcellularLocation>
        <location evidence="1">Membrane</location>
        <topology evidence="1">Multi-pass membrane protein</topology>
    </subcellularLocation>
</comment>
<dbReference type="GO" id="GO:0008654">
    <property type="term" value="P:phospholipid biosynthetic process"/>
    <property type="evidence" value="ECO:0007669"/>
    <property type="project" value="UniProtKB-KW"/>
</dbReference>
<evidence type="ECO:0000313" key="15">
    <source>
        <dbReference type="Proteomes" id="UP000182836"/>
    </source>
</evidence>
<reference evidence="13 15" key="2">
    <citation type="submission" date="2016-10" db="EMBL/GenBank/DDBJ databases">
        <authorList>
            <person name="de Groot N.N."/>
        </authorList>
    </citation>
    <scope>NUCLEOTIDE SEQUENCE [LARGE SCALE GENOMIC DNA]</scope>
    <source>
        <strain evidence="13 15">DSM 2895</strain>
    </source>
</reference>
<dbReference type="Proteomes" id="UP000037269">
    <property type="component" value="Unassembled WGS sequence"/>
</dbReference>
<evidence type="ECO:0000256" key="1">
    <source>
        <dbReference type="ARBA" id="ARBA00004141"/>
    </source>
</evidence>
<keyword evidence="6 11" id="KW-1133">Transmembrane helix</keyword>
<feature type="transmembrane region" description="Helical" evidence="11">
    <location>
        <begin position="140"/>
        <end position="159"/>
    </location>
</feature>
<dbReference type="Proteomes" id="UP000182836">
    <property type="component" value="Unassembled WGS sequence"/>
</dbReference>
<reference evidence="12 14" key="1">
    <citation type="submission" date="2015-07" db="EMBL/GenBank/DDBJ databases">
        <title>Fjat-14205 dsm 2895.</title>
        <authorList>
            <person name="Liu B."/>
            <person name="Wang J."/>
            <person name="Zhu Y."/>
            <person name="Liu G."/>
            <person name="Chen Q."/>
            <person name="Chen Z."/>
            <person name="Lan J."/>
            <person name="Che J."/>
            <person name="Ge C."/>
            <person name="Shi H."/>
            <person name="Pan Z."/>
            <person name="Liu X."/>
        </authorList>
    </citation>
    <scope>NUCLEOTIDE SEQUENCE [LARGE SCALE GENOMIC DNA]</scope>
    <source>
        <strain evidence="12 14">DSM 2895</strain>
    </source>
</reference>